<accession>A0A0F3PX26</accession>
<name>A0A0F3PX26_ANAPH</name>
<dbReference type="EMBL" id="LAOF01000001">
    <property type="protein sequence ID" value="KJV84930.1"/>
    <property type="molecule type" value="Genomic_DNA"/>
</dbReference>
<dbReference type="PATRIC" id="fig|1359155.3.peg.327"/>
<sequence length="194" mass="21528">MLYAGYIRGAVKYKFFYKDEGKYFLLRAVLLWAYLAHINGDAGNIENTTDDLSNAICQIINAICQIIIVEALSSTFLSDRMCNNARYFFLLDYDNFVLGNTHNYASIYYAKGVFDDVSCLVIPKIVEVQMVGLPRISITLFDKDIAFGVNPLSIRGANIPSTNTKQVSGALLGDAQLTYRLNVLVLVLALDSGV</sequence>
<comment type="caution">
    <text evidence="1">The sequence shown here is derived from an EMBL/GenBank/DDBJ whole genome shotgun (WGS) entry which is preliminary data.</text>
</comment>
<gene>
    <name evidence="1" type="ORF">APHWI1_0326</name>
</gene>
<organism evidence="1 2">
    <name type="scientific">Anaplasma phagocytophilum str. ApWI1</name>
    <dbReference type="NCBI Taxonomy" id="1359155"/>
    <lineage>
        <taxon>Bacteria</taxon>
        <taxon>Pseudomonadati</taxon>
        <taxon>Pseudomonadota</taxon>
        <taxon>Alphaproteobacteria</taxon>
        <taxon>Rickettsiales</taxon>
        <taxon>Anaplasmataceae</taxon>
        <taxon>Anaplasma</taxon>
        <taxon>phagocytophilum group</taxon>
    </lineage>
</organism>
<dbReference type="RefSeq" id="WP_020849604.1">
    <property type="nucleotide sequence ID" value="NZ_LAOF01000001.1"/>
</dbReference>
<reference evidence="1 2" key="1">
    <citation type="submission" date="2015-01" db="EMBL/GenBank/DDBJ databases">
        <title>Genome Sequencing of Rickettsiales.</title>
        <authorList>
            <person name="Daugherty S.C."/>
            <person name="Su Q."/>
            <person name="Abolude K."/>
            <person name="Beier-Sexton M."/>
            <person name="Carlyon J.A."/>
            <person name="Carter R."/>
            <person name="Day N.P."/>
            <person name="Dumler S.J."/>
            <person name="Dyachenko V."/>
            <person name="Godinez A."/>
            <person name="Kurtti T.J."/>
            <person name="Lichay M."/>
            <person name="Mullins K.E."/>
            <person name="Ott S."/>
            <person name="Pappas-Brown V."/>
            <person name="Paris D.H."/>
            <person name="Patel P."/>
            <person name="Richards A.L."/>
            <person name="Sadzewicz L."/>
            <person name="Sears K."/>
            <person name="Seidman D."/>
            <person name="Sengamalay N."/>
            <person name="Stenos J."/>
            <person name="Tallon L.J."/>
            <person name="Vincent G."/>
            <person name="Fraser C.M."/>
            <person name="Munderloh U."/>
            <person name="Dunning-Hotopp J.C."/>
        </authorList>
    </citation>
    <scope>NUCLEOTIDE SEQUENCE [LARGE SCALE GENOMIC DNA]</scope>
    <source>
        <strain evidence="1 2">ApWI1</strain>
    </source>
</reference>
<evidence type="ECO:0000313" key="1">
    <source>
        <dbReference type="EMBL" id="KJV84930.1"/>
    </source>
</evidence>
<dbReference type="AlphaFoldDB" id="A0A0F3PX26"/>
<evidence type="ECO:0000313" key="2">
    <source>
        <dbReference type="Proteomes" id="UP000033622"/>
    </source>
</evidence>
<dbReference type="Proteomes" id="UP000033622">
    <property type="component" value="Unassembled WGS sequence"/>
</dbReference>
<proteinExistence type="predicted"/>
<protein>
    <submittedName>
        <fullName evidence="1">Uncharacterized protein</fullName>
    </submittedName>
</protein>